<reference evidence="1" key="1">
    <citation type="journal article" date="2014" name="Int. J. Syst. Evol. Microbiol.">
        <title>Complete genome sequence of Corynebacterium casei LMG S-19264T (=DSM 44701T), isolated from a smear-ripened cheese.</title>
        <authorList>
            <consortium name="US DOE Joint Genome Institute (JGI-PGF)"/>
            <person name="Walter F."/>
            <person name="Albersmeier A."/>
            <person name="Kalinowski J."/>
            <person name="Ruckert C."/>
        </authorList>
    </citation>
    <scope>NUCLEOTIDE SEQUENCE</scope>
    <source>
        <strain evidence="1">KCTC 12870</strain>
    </source>
</reference>
<proteinExistence type="predicted"/>
<reference evidence="1" key="2">
    <citation type="submission" date="2020-09" db="EMBL/GenBank/DDBJ databases">
        <authorList>
            <person name="Sun Q."/>
            <person name="Kim S."/>
        </authorList>
    </citation>
    <scope>NUCLEOTIDE SEQUENCE</scope>
    <source>
        <strain evidence="1">KCTC 12870</strain>
    </source>
</reference>
<comment type="caution">
    <text evidence="1">The sequence shown here is derived from an EMBL/GenBank/DDBJ whole genome shotgun (WGS) entry which is preliminary data.</text>
</comment>
<dbReference type="Pfam" id="PF13469">
    <property type="entry name" value="Sulfotransfer_3"/>
    <property type="match status" value="1"/>
</dbReference>
<dbReference type="SUPFAM" id="SSF52540">
    <property type="entry name" value="P-loop containing nucleoside triphosphate hydrolases"/>
    <property type="match status" value="1"/>
</dbReference>
<evidence type="ECO:0008006" key="3">
    <source>
        <dbReference type="Google" id="ProtNLM"/>
    </source>
</evidence>
<sequence>MVAPPETLWALGAFRSGTTLLHSLLNAHPEVALIYELNLHDRYPRMPGPQPRSDWRKRWDLWNGSLSRADLPTGFDPQPPANWGMAAQRLFSEYAGKTGARYGGEKSPVYAFSAEALLRDNPQARLIMLWREPADILRSVRHAAAKSRYFCKPMLDAWFLIGLERLLETFDNPAANVHQLSYHHLLESPDAALAKVWRFLGIDENCVNAQAFAPAFAIGTERDLHRPLAQGKIIVPPDRAEILTPTERQKIARYRQYWANRFSLAGKFADEPDCLPDAPLGEKERALDRLAARTFQHYNRAIQSLYLRLPPSAILRYRKSKGG</sequence>
<dbReference type="AlphaFoldDB" id="A0A8J3DEB8"/>
<keyword evidence="2" id="KW-1185">Reference proteome</keyword>
<dbReference type="Proteomes" id="UP000642829">
    <property type="component" value="Unassembled WGS sequence"/>
</dbReference>
<organism evidence="1 2">
    <name type="scientific">Cerasicoccus arenae</name>
    <dbReference type="NCBI Taxonomy" id="424488"/>
    <lineage>
        <taxon>Bacteria</taxon>
        <taxon>Pseudomonadati</taxon>
        <taxon>Verrucomicrobiota</taxon>
        <taxon>Opitutia</taxon>
        <taxon>Puniceicoccales</taxon>
        <taxon>Cerasicoccaceae</taxon>
        <taxon>Cerasicoccus</taxon>
    </lineage>
</organism>
<accession>A0A8J3DEB8</accession>
<protein>
    <recommendedName>
        <fullName evidence="3">Sulfotransferase</fullName>
    </recommendedName>
</protein>
<dbReference type="RefSeq" id="WP_189516629.1">
    <property type="nucleotide sequence ID" value="NZ_BMXG01000023.1"/>
</dbReference>
<evidence type="ECO:0000313" key="1">
    <source>
        <dbReference type="EMBL" id="GHC10345.1"/>
    </source>
</evidence>
<dbReference type="EMBL" id="BMXG01000023">
    <property type="protein sequence ID" value="GHC10345.1"/>
    <property type="molecule type" value="Genomic_DNA"/>
</dbReference>
<name>A0A8J3DEB8_9BACT</name>
<dbReference type="InterPro" id="IPR027417">
    <property type="entry name" value="P-loop_NTPase"/>
</dbReference>
<gene>
    <name evidence="1" type="ORF">GCM10007047_29600</name>
</gene>
<dbReference type="Gene3D" id="3.40.50.300">
    <property type="entry name" value="P-loop containing nucleotide triphosphate hydrolases"/>
    <property type="match status" value="1"/>
</dbReference>
<evidence type="ECO:0000313" key="2">
    <source>
        <dbReference type="Proteomes" id="UP000642829"/>
    </source>
</evidence>